<accession>A0A7S9DUY1</accession>
<dbReference type="PANTHER" id="PTHR33747:SF1">
    <property type="entry name" value="ADENYLATE CYCLASE-ASSOCIATED CAP C-TERMINAL DOMAIN-CONTAINING PROTEIN"/>
    <property type="match status" value="1"/>
</dbReference>
<dbReference type="InterPro" id="IPR048469">
    <property type="entry name" value="YchJ-like_M"/>
</dbReference>
<feature type="domain" description="YchJ-like middle NTF2-like" evidence="1">
    <location>
        <begin position="27"/>
        <end position="121"/>
    </location>
</feature>
<dbReference type="Pfam" id="PF02810">
    <property type="entry name" value="SEC-C"/>
    <property type="match status" value="1"/>
</dbReference>
<dbReference type="Proteomes" id="UP000595095">
    <property type="component" value="Chromosome"/>
</dbReference>
<dbReference type="InterPro" id="IPR004027">
    <property type="entry name" value="SEC_C_motif"/>
</dbReference>
<name>A0A7S9DUY1_9ALTE</name>
<protein>
    <submittedName>
        <fullName evidence="2">YchJ family protein</fullName>
    </submittedName>
</protein>
<dbReference type="Gene3D" id="3.10.450.50">
    <property type="match status" value="1"/>
</dbReference>
<gene>
    <name evidence="2" type="ORF">IT774_09305</name>
</gene>
<organism evidence="2 3">
    <name type="scientific">Salinimonas marina</name>
    <dbReference type="NCBI Taxonomy" id="2785918"/>
    <lineage>
        <taxon>Bacteria</taxon>
        <taxon>Pseudomonadati</taxon>
        <taxon>Pseudomonadota</taxon>
        <taxon>Gammaproteobacteria</taxon>
        <taxon>Alteromonadales</taxon>
        <taxon>Alteromonadaceae</taxon>
        <taxon>Alteromonas/Salinimonas group</taxon>
        <taxon>Salinimonas</taxon>
    </lineage>
</organism>
<proteinExistence type="predicted"/>
<dbReference type="KEGG" id="smaa:IT774_09305"/>
<evidence type="ECO:0000259" key="1">
    <source>
        <dbReference type="Pfam" id="PF17775"/>
    </source>
</evidence>
<sequence>MRCYCCSSLLYADCCEPIVDKHEAASTAEALMRSRFTAYCLQKYQYIVDTYSADERAGLIAEDIAKSAADTRWFALNINETNTAAQTVEFSAFFFEKNKTGKLHETSEFVLENNQWRYRSGTIHNDSGMMKIGRNDPCPCLSNKKFKQCCAQTK</sequence>
<dbReference type="EMBL" id="CP064795">
    <property type="protein sequence ID" value="QPG04453.1"/>
    <property type="molecule type" value="Genomic_DNA"/>
</dbReference>
<dbReference type="Pfam" id="PF17775">
    <property type="entry name" value="YchJ_M-like"/>
    <property type="match status" value="1"/>
</dbReference>
<dbReference type="InterPro" id="IPR032710">
    <property type="entry name" value="NTF2-like_dom_sf"/>
</dbReference>
<evidence type="ECO:0000313" key="2">
    <source>
        <dbReference type="EMBL" id="QPG04453.1"/>
    </source>
</evidence>
<keyword evidence="3" id="KW-1185">Reference proteome</keyword>
<dbReference type="RefSeq" id="WP_195809549.1">
    <property type="nucleotide sequence ID" value="NZ_CP064795.1"/>
</dbReference>
<dbReference type="SUPFAM" id="SSF103642">
    <property type="entry name" value="Sec-C motif"/>
    <property type="match status" value="1"/>
</dbReference>
<dbReference type="SUPFAM" id="SSF54427">
    <property type="entry name" value="NTF2-like"/>
    <property type="match status" value="1"/>
</dbReference>
<reference evidence="2 3" key="1">
    <citation type="submission" date="2020-11" db="EMBL/GenBank/DDBJ databases">
        <title>Complete genome sequence for Salinimonas sp. strain G2-b.</title>
        <authorList>
            <person name="Park S.-J."/>
        </authorList>
    </citation>
    <scope>NUCLEOTIDE SEQUENCE [LARGE SCALE GENOMIC DNA]</scope>
    <source>
        <strain evidence="2 3">G2-b</strain>
    </source>
</reference>
<dbReference type="AlphaFoldDB" id="A0A7S9DUY1"/>
<dbReference type="PANTHER" id="PTHR33747">
    <property type="entry name" value="UPF0225 PROTEIN SCO1677"/>
    <property type="match status" value="1"/>
</dbReference>
<evidence type="ECO:0000313" key="3">
    <source>
        <dbReference type="Proteomes" id="UP000595095"/>
    </source>
</evidence>